<gene>
    <name evidence="2" type="ORF">GCM10007387_17870</name>
</gene>
<sequence length="91" mass="10047">MARYRSGCRSQAGTQQAGTVVDEAGEIYTAGRQCASRVEQVRHAAIRARGARQMVPHLQIDQNMPGGFAFRSVRIDWLPGDRPHQLMPCAP</sequence>
<name>A0AA87XUX8_9BURK</name>
<evidence type="ECO:0000256" key="1">
    <source>
        <dbReference type="SAM" id="MobiDB-lite"/>
    </source>
</evidence>
<dbReference type="Proteomes" id="UP000628442">
    <property type="component" value="Unassembled WGS sequence"/>
</dbReference>
<accession>A0AA87XUX8</accession>
<protein>
    <submittedName>
        <fullName evidence="2">Uncharacterized protein</fullName>
    </submittedName>
</protein>
<reference evidence="2" key="2">
    <citation type="submission" date="2022-12" db="EMBL/GenBank/DDBJ databases">
        <authorList>
            <person name="Sun Q."/>
            <person name="Kim S."/>
        </authorList>
    </citation>
    <scope>NUCLEOTIDE SEQUENCE</scope>
    <source>
        <strain evidence="2">KCTC 12343</strain>
    </source>
</reference>
<dbReference type="EMBL" id="BMWV01000003">
    <property type="protein sequence ID" value="GGY36023.1"/>
    <property type="molecule type" value="Genomic_DNA"/>
</dbReference>
<dbReference type="AlphaFoldDB" id="A0AA87XUX8"/>
<evidence type="ECO:0000313" key="2">
    <source>
        <dbReference type="EMBL" id="GGY36023.1"/>
    </source>
</evidence>
<comment type="caution">
    <text evidence="2">The sequence shown here is derived from an EMBL/GenBank/DDBJ whole genome shotgun (WGS) entry which is preliminary data.</text>
</comment>
<reference evidence="2" key="1">
    <citation type="journal article" date="2014" name="Int. J. Syst. Evol. Microbiol.">
        <title>Complete genome sequence of Corynebacterium casei LMG S-19264T (=DSM 44701T), isolated from a smear-ripened cheese.</title>
        <authorList>
            <consortium name="US DOE Joint Genome Institute (JGI-PGF)"/>
            <person name="Walter F."/>
            <person name="Albersmeier A."/>
            <person name="Kalinowski J."/>
            <person name="Ruckert C."/>
        </authorList>
    </citation>
    <scope>NUCLEOTIDE SEQUENCE</scope>
    <source>
        <strain evidence="2">KCTC 12343</strain>
    </source>
</reference>
<feature type="compositionally biased region" description="Polar residues" evidence="1">
    <location>
        <begin position="8"/>
        <end position="18"/>
    </location>
</feature>
<proteinExistence type="predicted"/>
<organism evidence="2 3">
    <name type="scientific">Pseudoduganella albidiflava</name>
    <dbReference type="NCBI Taxonomy" id="321983"/>
    <lineage>
        <taxon>Bacteria</taxon>
        <taxon>Pseudomonadati</taxon>
        <taxon>Pseudomonadota</taxon>
        <taxon>Betaproteobacteria</taxon>
        <taxon>Burkholderiales</taxon>
        <taxon>Oxalobacteraceae</taxon>
        <taxon>Telluria group</taxon>
        <taxon>Pseudoduganella</taxon>
    </lineage>
</organism>
<feature type="region of interest" description="Disordered" evidence="1">
    <location>
        <begin position="1"/>
        <end position="20"/>
    </location>
</feature>
<evidence type="ECO:0000313" key="3">
    <source>
        <dbReference type="Proteomes" id="UP000628442"/>
    </source>
</evidence>